<protein>
    <submittedName>
        <fullName evidence="2">LydA family holin superfamily III</fullName>
    </submittedName>
</protein>
<dbReference type="RefSeq" id="WP_145646790.1">
    <property type="nucleotide sequence ID" value="NZ_VLLB01000001.1"/>
</dbReference>
<evidence type="ECO:0000313" key="3">
    <source>
        <dbReference type="Proteomes" id="UP000318431"/>
    </source>
</evidence>
<dbReference type="OrthoDB" id="6555944at2"/>
<keyword evidence="1" id="KW-0472">Membrane</keyword>
<dbReference type="Proteomes" id="UP000318431">
    <property type="component" value="Unassembled WGS sequence"/>
</dbReference>
<evidence type="ECO:0000256" key="1">
    <source>
        <dbReference type="SAM" id="Phobius"/>
    </source>
</evidence>
<dbReference type="EMBL" id="VLLB01000001">
    <property type="protein sequence ID" value="TWI69067.1"/>
    <property type="molecule type" value="Genomic_DNA"/>
</dbReference>
<keyword evidence="1" id="KW-0812">Transmembrane</keyword>
<keyword evidence="3" id="KW-1185">Reference proteome</keyword>
<reference evidence="2 3" key="1">
    <citation type="journal article" date="2015" name="Stand. Genomic Sci.">
        <title>Genomic Encyclopedia of Bacterial and Archaeal Type Strains, Phase III: the genomes of soil and plant-associated and newly described type strains.</title>
        <authorList>
            <person name="Whitman W.B."/>
            <person name="Woyke T."/>
            <person name="Klenk H.P."/>
            <person name="Zhou Y."/>
            <person name="Lilburn T.G."/>
            <person name="Beck B.J."/>
            <person name="De Vos P."/>
            <person name="Vandamme P."/>
            <person name="Eisen J.A."/>
            <person name="Garrity G."/>
            <person name="Hugenholtz P."/>
            <person name="Kyrpides N.C."/>
        </authorList>
    </citation>
    <scope>NUCLEOTIDE SEQUENCE [LARGE SCALE GENOMIC DNA]</scope>
    <source>
        <strain evidence="2 3">CGMCC 1.10822</strain>
    </source>
</reference>
<accession>A0A562RJ14</accession>
<dbReference type="InterPro" id="IPR032126">
    <property type="entry name" value="LydA_holin"/>
</dbReference>
<feature type="transmembrane region" description="Helical" evidence="1">
    <location>
        <begin position="16"/>
        <end position="36"/>
    </location>
</feature>
<keyword evidence="1" id="KW-1133">Transmembrane helix</keyword>
<dbReference type="AlphaFoldDB" id="A0A562RJ14"/>
<comment type="caution">
    <text evidence="2">The sequence shown here is derived from an EMBL/GenBank/DDBJ whole genome shotgun (WGS) entry which is preliminary data.</text>
</comment>
<organism evidence="2 3">
    <name type="scientific">Pseudoduganella lurida</name>
    <dbReference type="NCBI Taxonomy" id="1036180"/>
    <lineage>
        <taxon>Bacteria</taxon>
        <taxon>Pseudomonadati</taxon>
        <taxon>Pseudomonadota</taxon>
        <taxon>Betaproteobacteria</taxon>
        <taxon>Burkholderiales</taxon>
        <taxon>Oxalobacteraceae</taxon>
        <taxon>Telluria group</taxon>
        <taxon>Pseudoduganella</taxon>
    </lineage>
</organism>
<name>A0A562RJ14_9BURK</name>
<evidence type="ECO:0000313" key="2">
    <source>
        <dbReference type="EMBL" id="TWI69067.1"/>
    </source>
</evidence>
<proteinExistence type="predicted"/>
<dbReference type="Pfam" id="PF16083">
    <property type="entry name" value="Phage_holin_3_3"/>
    <property type="match status" value="1"/>
</dbReference>
<sequence>MNPSPPPHDPSFNLDVLLSWVLLIGLSLWGGVASFIRKMKEGHARAWNFTELLGELVVAGFTGIITANLCDYMAAPPALKYALVGIAAHMGSRALFKLEGVLNTKFNLPADAPAPTKESGNESHQ</sequence>
<gene>
    <name evidence="2" type="ORF">IP91_00132</name>
</gene>